<sequence>MVRVRIPATSANLGPGFDCLGMALSLYNVVQIEAADSFQIALKGDYTAGIPGDETNLVWQSMCNLWEAIGFEIPTVSLELENNIPPTRGMGSSSAAIVGGLVAANEYAGGVLSKQQILQIANRIEGHPDNVAPALLGGVTLAVTAEASVIARTVHSQPQFMALAIVPDFYLSTEKSRNVLPASISRADAVYNLSRTALLVEALIHENHELLKEGMQDRLHQNQRAGLVPGLGETLQVALDSGAYGSALSGSGPTILALVSSHRAEQVSQAMVDSLAAHGLTAKAYLLSVDSEGAAVI</sequence>
<dbReference type="EMBL" id="LK996017">
    <property type="protein sequence ID" value="CDX01369.1"/>
    <property type="molecule type" value="Genomic_DNA"/>
</dbReference>
<dbReference type="InterPro" id="IPR006204">
    <property type="entry name" value="GHMP_kinase_N_dom"/>
</dbReference>
<evidence type="ECO:0000256" key="11">
    <source>
        <dbReference type="ARBA" id="ARBA00049375"/>
    </source>
</evidence>
<evidence type="ECO:0000313" key="18">
    <source>
        <dbReference type="Proteomes" id="UP000054623"/>
    </source>
</evidence>
<reference evidence="16" key="1">
    <citation type="submission" date="2014-07" db="EMBL/GenBank/DDBJ databases">
        <authorList>
            <person name="Hornung V.Bastian."/>
        </authorList>
    </citation>
    <scope>NUCLEOTIDE SEQUENCE</scope>
    <source>
        <strain evidence="16">PCE-S</strain>
    </source>
</reference>
<dbReference type="GO" id="GO:0005737">
    <property type="term" value="C:cytoplasm"/>
    <property type="evidence" value="ECO:0007669"/>
    <property type="project" value="UniProtKB-SubCell"/>
</dbReference>
<dbReference type="RefSeq" id="WP_005816738.1">
    <property type="nucleotide sequence ID" value="NZ_CABKQQ010000060.1"/>
</dbReference>
<dbReference type="Pfam" id="PF08544">
    <property type="entry name" value="GHMP_kinases_C"/>
    <property type="match status" value="1"/>
</dbReference>
<dbReference type="SUPFAM" id="SSF55060">
    <property type="entry name" value="GHMP Kinase, C-terminal domain"/>
    <property type="match status" value="1"/>
</dbReference>
<keyword evidence="6 13" id="KW-0808">Transferase</keyword>
<dbReference type="GO" id="GO:0009088">
    <property type="term" value="P:threonine biosynthetic process"/>
    <property type="evidence" value="ECO:0007669"/>
    <property type="project" value="UniProtKB-UniRule"/>
</dbReference>
<dbReference type="SUPFAM" id="SSF54211">
    <property type="entry name" value="Ribosomal protein S5 domain 2-like"/>
    <property type="match status" value="1"/>
</dbReference>
<dbReference type="AlphaFoldDB" id="A0A098AXN1"/>
<dbReference type="PANTHER" id="PTHR20861">
    <property type="entry name" value="HOMOSERINE/4-DIPHOSPHOCYTIDYL-2-C-METHYL-D-ERYTHRITOL KINASE"/>
    <property type="match status" value="1"/>
</dbReference>
<keyword evidence="10 13" id="KW-0067">ATP-binding</keyword>
<dbReference type="Gene3D" id="3.30.230.10">
    <property type="match status" value="1"/>
</dbReference>
<evidence type="ECO:0000256" key="9">
    <source>
        <dbReference type="ARBA" id="ARBA00022777"/>
    </source>
</evidence>
<dbReference type="PANTHER" id="PTHR20861:SF1">
    <property type="entry name" value="HOMOSERINE KINASE"/>
    <property type="match status" value="1"/>
</dbReference>
<feature type="binding site" evidence="13">
    <location>
        <begin position="85"/>
        <end position="95"/>
    </location>
    <ligand>
        <name>ATP</name>
        <dbReference type="ChEBI" id="CHEBI:30616"/>
    </ligand>
</feature>
<reference evidence="17 18" key="2">
    <citation type="submission" date="2015-12" db="EMBL/GenBank/DDBJ databases">
        <title>Draft Genome Sequence of Desulfitobacterium hafniense Strain DH, a Sulfate-reducing Bacterium Isolated from Paddy Soils.</title>
        <authorList>
            <person name="Bao P."/>
            <person name="Zhang X."/>
            <person name="Li G."/>
        </authorList>
    </citation>
    <scope>NUCLEOTIDE SEQUENCE [LARGE SCALE GENOMIC DNA]</scope>
    <source>
        <strain evidence="17 18">DH</strain>
    </source>
</reference>
<dbReference type="PRINTS" id="PR00958">
    <property type="entry name" value="HOMSERKINASE"/>
</dbReference>
<dbReference type="PIRSF" id="PIRSF000676">
    <property type="entry name" value="Homoser_kin"/>
    <property type="match status" value="1"/>
</dbReference>
<dbReference type="NCBIfam" id="NF002288">
    <property type="entry name" value="PRK01212.1-4"/>
    <property type="match status" value="1"/>
</dbReference>
<dbReference type="SMR" id="A0A098AXN1"/>
<dbReference type="GO" id="GO:0004413">
    <property type="term" value="F:homoserine kinase activity"/>
    <property type="evidence" value="ECO:0007669"/>
    <property type="project" value="UniProtKB-UniRule"/>
</dbReference>
<evidence type="ECO:0000256" key="8">
    <source>
        <dbReference type="ARBA" id="ARBA00022741"/>
    </source>
</evidence>
<evidence type="ECO:0000256" key="7">
    <source>
        <dbReference type="ARBA" id="ARBA00022697"/>
    </source>
</evidence>
<evidence type="ECO:0000256" key="4">
    <source>
        <dbReference type="ARBA" id="ARBA00017858"/>
    </source>
</evidence>
<keyword evidence="8 13" id="KW-0547">Nucleotide-binding</keyword>
<dbReference type="HAMAP" id="MF_00384">
    <property type="entry name" value="Homoser_kinase"/>
    <property type="match status" value="1"/>
</dbReference>
<dbReference type="EC" id="2.7.1.39" evidence="3 13"/>
<comment type="pathway">
    <text evidence="1 13">Amino-acid biosynthesis; L-threonine biosynthesis; L-threonine from L-aspartate: step 4/5.</text>
</comment>
<keyword evidence="5 13" id="KW-0028">Amino-acid biosynthesis</keyword>
<keyword evidence="13" id="KW-0963">Cytoplasm</keyword>
<evidence type="ECO:0000256" key="12">
    <source>
        <dbReference type="ARBA" id="ARBA00049954"/>
    </source>
</evidence>
<evidence type="ECO:0000259" key="14">
    <source>
        <dbReference type="Pfam" id="PF00288"/>
    </source>
</evidence>
<dbReference type="EMBL" id="LOCK01000015">
    <property type="protein sequence ID" value="KTE92398.1"/>
    <property type="molecule type" value="Genomic_DNA"/>
</dbReference>
<accession>A0A098AXN1</accession>
<name>A0A098AXN1_DESHA</name>
<dbReference type="InterPro" id="IPR000870">
    <property type="entry name" value="Homoserine_kinase"/>
</dbReference>
<evidence type="ECO:0000256" key="10">
    <source>
        <dbReference type="ARBA" id="ARBA00022840"/>
    </source>
</evidence>
<evidence type="ECO:0000256" key="13">
    <source>
        <dbReference type="HAMAP-Rule" id="MF_00384"/>
    </source>
</evidence>
<dbReference type="NCBIfam" id="TIGR00191">
    <property type="entry name" value="thrB"/>
    <property type="match status" value="1"/>
</dbReference>
<protein>
    <recommendedName>
        <fullName evidence="4 13">Homoserine kinase</fullName>
        <shortName evidence="13">HK</shortName>
        <shortName evidence="13">HSK</shortName>
        <ecNumber evidence="3 13">2.7.1.39</ecNumber>
    </recommendedName>
</protein>
<evidence type="ECO:0000256" key="2">
    <source>
        <dbReference type="ARBA" id="ARBA00007370"/>
    </source>
</evidence>
<dbReference type="InterPro" id="IPR036554">
    <property type="entry name" value="GHMP_kinase_C_sf"/>
</dbReference>
<evidence type="ECO:0000259" key="15">
    <source>
        <dbReference type="Pfam" id="PF08544"/>
    </source>
</evidence>
<dbReference type="PROSITE" id="PS00627">
    <property type="entry name" value="GHMP_KINASES_ATP"/>
    <property type="match status" value="1"/>
</dbReference>
<dbReference type="PATRIC" id="fig|49338.4.peg.1597"/>
<dbReference type="GO" id="GO:0005524">
    <property type="term" value="F:ATP binding"/>
    <property type="evidence" value="ECO:0007669"/>
    <property type="project" value="UniProtKB-UniRule"/>
</dbReference>
<dbReference type="InterPro" id="IPR020568">
    <property type="entry name" value="Ribosomal_Su5_D2-typ_SF"/>
</dbReference>
<organism evidence="16">
    <name type="scientific">Desulfitobacterium hafniense</name>
    <name type="common">Desulfitobacterium frappieri</name>
    <dbReference type="NCBI Taxonomy" id="49338"/>
    <lineage>
        <taxon>Bacteria</taxon>
        <taxon>Bacillati</taxon>
        <taxon>Bacillota</taxon>
        <taxon>Clostridia</taxon>
        <taxon>Eubacteriales</taxon>
        <taxon>Desulfitobacteriaceae</taxon>
        <taxon>Desulfitobacterium</taxon>
    </lineage>
</organism>
<evidence type="ECO:0000256" key="5">
    <source>
        <dbReference type="ARBA" id="ARBA00022605"/>
    </source>
</evidence>
<evidence type="ECO:0000256" key="1">
    <source>
        <dbReference type="ARBA" id="ARBA00005015"/>
    </source>
</evidence>
<dbReference type="Pfam" id="PF00288">
    <property type="entry name" value="GHMP_kinases_N"/>
    <property type="match status" value="1"/>
</dbReference>
<evidence type="ECO:0000256" key="6">
    <source>
        <dbReference type="ARBA" id="ARBA00022679"/>
    </source>
</evidence>
<dbReference type="InterPro" id="IPR014721">
    <property type="entry name" value="Ribsml_uS5_D2-typ_fold_subgr"/>
</dbReference>
<proteinExistence type="inferred from homology"/>
<feature type="domain" description="GHMP kinase C-terminal" evidence="15">
    <location>
        <begin position="199"/>
        <end position="271"/>
    </location>
</feature>
<dbReference type="Gene3D" id="3.30.70.890">
    <property type="entry name" value="GHMP kinase, C-terminal domain"/>
    <property type="match status" value="1"/>
</dbReference>
<comment type="function">
    <text evidence="12 13">Catalyzes the ATP-dependent phosphorylation of L-homoserine to L-homoserine phosphate.</text>
</comment>
<evidence type="ECO:0000313" key="17">
    <source>
        <dbReference type="EMBL" id="KTE92398.1"/>
    </source>
</evidence>
<gene>
    <name evidence="13" type="primary">thrB</name>
    <name evidence="17" type="ORF">AT727_19625</name>
    <name evidence="16" type="ORF">DPCES_1482</name>
</gene>
<feature type="domain" description="GHMP kinase N-terminal" evidence="14">
    <location>
        <begin position="56"/>
        <end position="138"/>
    </location>
</feature>
<dbReference type="OrthoDB" id="9769912at2"/>
<evidence type="ECO:0000256" key="3">
    <source>
        <dbReference type="ARBA" id="ARBA00012078"/>
    </source>
</evidence>
<dbReference type="Proteomes" id="UP000054623">
    <property type="component" value="Unassembled WGS sequence"/>
</dbReference>
<evidence type="ECO:0000313" key="16">
    <source>
        <dbReference type="EMBL" id="CDX01369.1"/>
    </source>
</evidence>
<dbReference type="InterPro" id="IPR013750">
    <property type="entry name" value="GHMP_kinase_C_dom"/>
</dbReference>
<comment type="subcellular location">
    <subcellularLocation>
        <location evidence="13">Cytoplasm</location>
    </subcellularLocation>
</comment>
<comment type="similarity">
    <text evidence="2 13">Belongs to the GHMP kinase family. Homoserine kinase subfamily.</text>
</comment>
<keyword evidence="9 13" id="KW-0418">Kinase</keyword>
<comment type="catalytic activity">
    <reaction evidence="11 13">
        <text>L-homoserine + ATP = O-phospho-L-homoserine + ADP + H(+)</text>
        <dbReference type="Rhea" id="RHEA:13985"/>
        <dbReference type="ChEBI" id="CHEBI:15378"/>
        <dbReference type="ChEBI" id="CHEBI:30616"/>
        <dbReference type="ChEBI" id="CHEBI:57476"/>
        <dbReference type="ChEBI" id="CHEBI:57590"/>
        <dbReference type="ChEBI" id="CHEBI:456216"/>
        <dbReference type="EC" id="2.7.1.39"/>
    </reaction>
</comment>
<keyword evidence="7 13" id="KW-0791">Threonine biosynthesis</keyword>
<dbReference type="UniPathway" id="UPA00050">
    <property type="reaction ID" value="UER00064"/>
</dbReference>
<dbReference type="InterPro" id="IPR006203">
    <property type="entry name" value="GHMP_knse_ATP-bd_CS"/>
</dbReference>